<gene>
    <name evidence="2" type="ORF">DGYR_LOCUS13982</name>
</gene>
<feature type="domain" description="KY-like immunoglobulin-like" evidence="1">
    <location>
        <begin position="179"/>
        <end position="288"/>
    </location>
</feature>
<accession>A0A7I8WF74</accession>
<proteinExistence type="predicted"/>
<dbReference type="InterPro" id="IPR056564">
    <property type="entry name" value="Ig-like_KY"/>
</dbReference>
<evidence type="ECO:0000259" key="1">
    <source>
        <dbReference type="Pfam" id="PF23265"/>
    </source>
</evidence>
<dbReference type="Gene3D" id="1.20.920.60">
    <property type="match status" value="1"/>
</dbReference>
<protein>
    <submittedName>
        <fullName evidence="2">DgyrCDS14805</fullName>
    </submittedName>
</protein>
<dbReference type="Proteomes" id="UP000549394">
    <property type="component" value="Unassembled WGS sequence"/>
</dbReference>
<dbReference type="AlphaFoldDB" id="A0A7I8WF74"/>
<name>A0A7I8WF74_9ANNE</name>
<reference evidence="2 3" key="1">
    <citation type="submission" date="2020-08" db="EMBL/GenBank/DDBJ databases">
        <authorList>
            <person name="Hejnol A."/>
        </authorList>
    </citation>
    <scope>NUCLEOTIDE SEQUENCE [LARGE SCALE GENOMIC DNA]</scope>
</reference>
<feature type="domain" description="KY-like immunoglobulin-like" evidence="1">
    <location>
        <begin position="330"/>
        <end position="432"/>
    </location>
</feature>
<dbReference type="InterPro" id="IPR053041">
    <property type="entry name" value="Transglut-like_Superfamily_Mod"/>
</dbReference>
<dbReference type="Pfam" id="PF23265">
    <property type="entry name" value="Ig-like_KY"/>
    <property type="match status" value="3"/>
</dbReference>
<organism evidence="2 3">
    <name type="scientific">Dimorphilus gyrociliatus</name>
    <dbReference type="NCBI Taxonomy" id="2664684"/>
    <lineage>
        <taxon>Eukaryota</taxon>
        <taxon>Metazoa</taxon>
        <taxon>Spiralia</taxon>
        <taxon>Lophotrochozoa</taxon>
        <taxon>Annelida</taxon>
        <taxon>Polychaeta</taxon>
        <taxon>Polychaeta incertae sedis</taxon>
        <taxon>Dinophilidae</taxon>
        <taxon>Dimorphilus</taxon>
    </lineage>
</organism>
<sequence>MITKNSLSHLVDHLTAVCKDEMEKLRIIFRWITSPKLKDIDTNNLPFGTVGYEIQNILETGRNTALFTKLCSLANLSCATVWGIYKSFENDKTGICKWTIVKVSNKWYICHPHWAWFHTISDMEGWTLISNKDKVKHSKDERVYVFKEEYFLSNPEQFIFQFFPDNPKNQLLARSFTKQEFLEATIIRMPFFNNGLSILSHPRQTIETNKANNEIIFGISKNFYCDINFYLYMLNGSACDNKNEMVVTKDGQIKTYCIAFVERKRDRCVIWLRLPFPAKYQFIIWTATKFLCAYIINYQILPGEEMPKQKLFFPKAIYNKMGENNITRKLNFSNFNPQTGIVNCDENGYAIIEFNANTEEYSITFKLLSNDMEETELRKHCLTTFEYNRACIRVFLPKKGEYVLNIYAKKRCEEGDYSGLCSFMIVCRNDPKVQIQIAAKQLNIPIGQYEKFQMHQLKTEEGFLPLQHVYKSIDFRFYKLKECEFLCHLFYTCSSAIETELDRYQFHINNRTEVKFMVKFPMPGIYTYDIYVRESNSTSSYGLAYSCVFVVSQGFNESFEFPNIKNPCLLMEPFHKLYYNTDVKFQVKIPNAKKVAVVRSSDKEWFHADCINDKWNVMGNTGEESGVLDLYINFNSSSNSYDWFGKFKIYKKNDKSLNESEEPPLPSFINAIENIFKVHNKDCNTLAESIQAISLEENQQSANYWISVLNEILGSNEVDDVCRSLDIKSKTEILNEKVLNCDPRCLGELSTMLNPSSDVDAAIKSLLLILGVDESELDNWENCQKHLQLYTAKGLLYKIREVNLSNINPAKIEKAKHLVRESDFNSVLRESKGAAALYAWNRNSLLYIDHCNSNYEGSFA</sequence>
<dbReference type="PANTHER" id="PTHR47020:SF1">
    <property type="entry name" value="HILLARIN"/>
    <property type="match status" value="1"/>
</dbReference>
<evidence type="ECO:0000313" key="3">
    <source>
        <dbReference type="Proteomes" id="UP000549394"/>
    </source>
</evidence>
<evidence type="ECO:0000313" key="2">
    <source>
        <dbReference type="EMBL" id="CAD5126750.1"/>
    </source>
</evidence>
<dbReference type="EMBL" id="CAJFCJ010000078">
    <property type="protein sequence ID" value="CAD5126750.1"/>
    <property type="molecule type" value="Genomic_DNA"/>
</dbReference>
<dbReference type="PANTHER" id="PTHR47020">
    <property type="entry name" value="HILLARIN"/>
    <property type="match status" value="1"/>
</dbReference>
<dbReference type="OrthoDB" id="6080065at2759"/>
<keyword evidence="3" id="KW-1185">Reference proteome</keyword>
<feature type="domain" description="KY-like immunoglobulin-like" evidence="1">
    <location>
        <begin position="452"/>
        <end position="544"/>
    </location>
</feature>
<comment type="caution">
    <text evidence="2">The sequence shown here is derived from an EMBL/GenBank/DDBJ whole genome shotgun (WGS) entry which is preliminary data.</text>
</comment>